<accession>B8FGC9</accession>
<organism evidence="2 3">
    <name type="scientific">Desulfatibacillum aliphaticivorans</name>
    <dbReference type="NCBI Taxonomy" id="218208"/>
    <lineage>
        <taxon>Bacteria</taxon>
        <taxon>Pseudomonadati</taxon>
        <taxon>Thermodesulfobacteriota</taxon>
        <taxon>Desulfobacteria</taxon>
        <taxon>Desulfobacterales</taxon>
        <taxon>Desulfatibacillaceae</taxon>
        <taxon>Desulfatibacillum</taxon>
    </lineage>
</organism>
<feature type="chain" id="PRO_5002869315" description="Lipoprotein" evidence="1">
    <location>
        <begin position="23"/>
        <end position="191"/>
    </location>
</feature>
<feature type="signal peptide" evidence="1">
    <location>
        <begin position="1"/>
        <end position="22"/>
    </location>
</feature>
<proteinExistence type="predicted"/>
<dbReference type="EMBL" id="CP001322">
    <property type="protein sequence ID" value="ACL03809.1"/>
    <property type="molecule type" value="Genomic_DNA"/>
</dbReference>
<sequence length="191" mass="21756">MKLKKAFLASVVLALICGIGCAEVQQQPVAASPAPKYCPLPSGYQMKSAVDTAKTTVRNCPDKLDAVFYALIEVGRNDPKPENREFIRDFLKEMSDDGVISPKYAEKLYRTHFHPKFQNLPDIRMAQLCEKYDEVLQQMQAELESKRMGLRDCAGEDYKLAAAESEFRRFNLLMIDLVKNQDYVNGSHNQW</sequence>
<dbReference type="KEGG" id="dal:Dalk_2115"/>
<dbReference type="RefSeq" id="WP_015946886.1">
    <property type="nucleotide sequence ID" value="NC_011768.1"/>
</dbReference>
<evidence type="ECO:0008006" key="4">
    <source>
        <dbReference type="Google" id="ProtNLM"/>
    </source>
</evidence>
<reference evidence="2 3" key="1">
    <citation type="journal article" date="2012" name="Environ. Microbiol.">
        <title>The genome sequence of Desulfatibacillum alkenivorans AK-01: a blueprint for anaerobic alkane oxidation.</title>
        <authorList>
            <person name="Callaghan A.V."/>
            <person name="Morris B.E."/>
            <person name="Pereira I.A."/>
            <person name="McInerney M.J."/>
            <person name="Austin R.N."/>
            <person name="Groves J.T."/>
            <person name="Kukor J.J."/>
            <person name="Suflita J.M."/>
            <person name="Young L.Y."/>
            <person name="Zylstra G.J."/>
            <person name="Wawrik B."/>
        </authorList>
    </citation>
    <scope>NUCLEOTIDE SEQUENCE [LARGE SCALE GENOMIC DNA]</scope>
    <source>
        <strain evidence="2 3">AK-01</strain>
    </source>
</reference>
<gene>
    <name evidence="2" type="ordered locus">Dalk_2115</name>
</gene>
<dbReference type="HOGENOM" id="CLU_1419413_0_0_7"/>
<protein>
    <recommendedName>
        <fullName evidence="4">Lipoprotein</fullName>
    </recommendedName>
</protein>
<name>B8FGC9_DESAL</name>
<dbReference type="eggNOG" id="ENOG5033UJF">
    <property type="taxonomic scope" value="Bacteria"/>
</dbReference>
<evidence type="ECO:0000256" key="1">
    <source>
        <dbReference type="SAM" id="SignalP"/>
    </source>
</evidence>
<keyword evidence="1" id="KW-0732">Signal</keyword>
<dbReference type="AlphaFoldDB" id="B8FGC9"/>
<evidence type="ECO:0000313" key="3">
    <source>
        <dbReference type="Proteomes" id="UP000000739"/>
    </source>
</evidence>
<dbReference type="Proteomes" id="UP000000739">
    <property type="component" value="Chromosome"/>
</dbReference>
<keyword evidence="3" id="KW-1185">Reference proteome</keyword>
<evidence type="ECO:0000313" key="2">
    <source>
        <dbReference type="EMBL" id="ACL03809.1"/>
    </source>
</evidence>